<comment type="caution">
    <text evidence="9">Lacks conserved residue(s) required for the propagation of feature annotation.</text>
</comment>
<dbReference type="InterPro" id="IPR005807">
    <property type="entry name" value="SecE_bac"/>
</dbReference>
<keyword evidence="4 9" id="KW-0812">Transmembrane</keyword>
<keyword evidence="3 9" id="KW-1003">Cell membrane</keyword>
<dbReference type="NCBIfam" id="TIGR00964">
    <property type="entry name" value="secE_bact"/>
    <property type="match status" value="1"/>
</dbReference>
<evidence type="ECO:0000256" key="7">
    <source>
        <dbReference type="ARBA" id="ARBA00023010"/>
    </source>
</evidence>
<dbReference type="InterPro" id="IPR038379">
    <property type="entry name" value="SecE_sf"/>
</dbReference>
<dbReference type="PANTHER" id="PTHR33910">
    <property type="entry name" value="PROTEIN TRANSLOCASE SUBUNIT SECE"/>
    <property type="match status" value="1"/>
</dbReference>
<dbReference type="GO" id="GO:0005886">
    <property type="term" value="C:plasma membrane"/>
    <property type="evidence" value="ECO:0007669"/>
    <property type="project" value="UniProtKB-UniRule"/>
</dbReference>
<dbReference type="GO" id="GO:0008320">
    <property type="term" value="F:protein transmembrane transporter activity"/>
    <property type="evidence" value="ECO:0007669"/>
    <property type="project" value="UniProtKB-UniRule"/>
</dbReference>
<evidence type="ECO:0000256" key="4">
    <source>
        <dbReference type="ARBA" id="ARBA00022692"/>
    </source>
</evidence>
<dbReference type="GO" id="GO:0043952">
    <property type="term" value="P:protein transport by the Sec complex"/>
    <property type="evidence" value="ECO:0007669"/>
    <property type="project" value="UniProtKB-UniRule"/>
</dbReference>
<feature type="transmembrane region" description="Helical" evidence="9">
    <location>
        <begin position="91"/>
        <end position="115"/>
    </location>
</feature>
<dbReference type="PANTHER" id="PTHR33910:SF1">
    <property type="entry name" value="PROTEIN TRANSLOCASE SUBUNIT SECE"/>
    <property type="match status" value="1"/>
</dbReference>
<evidence type="ECO:0000313" key="11">
    <source>
        <dbReference type="Proteomes" id="UP000484885"/>
    </source>
</evidence>
<proteinExistence type="inferred from homology"/>
<dbReference type="Pfam" id="PF00584">
    <property type="entry name" value="SecE"/>
    <property type="match status" value="1"/>
</dbReference>
<dbReference type="Proteomes" id="UP000484885">
    <property type="component" value="Unassembled WGS sequence"/>
</dbReference>
<keyword evidence="7 9" id="KW-0811">Translocation</keyword>
<dbReference type="AlphaFoldDB" id="A0A845UX01"/>
<dbReference type="GO" id="GO:0006605">
    <property type="term" value="P:protein targeting"/>
    <property type="evidence" value="ECO:0007669"/>
    <property type="project" value="UniProtKB-UniRule"/>
</dbReference>
<evidence type="ECO:0000256" key="8">
    <source>
        <dbReference type="ARBA" id="ARBA00023136"/>
    </source>
</evidence>
<feature type="transmembrane region" description="Helical" evidence="9">
    <location>
        <begin position="38"/>
        <end position="56"/>
    </location>
</feature>
<dbReference type="GO" id="GO:0009306">
    <property type="term" value="P:protein secretion"/>
    <property type="evidence" value="ECO:0007669"/>
    <property type="project" value="UniProtKB-UniRule"/>
</dbReference>
<dbReference type="Gene3D" id="1.20.5.1030">
    <property type="entry name" value="Preprotein translocase secy subunit"/>
    <property type="match status" value="1"/>
</dbReference>
<protein>
    <recommendedName>
        <fullName evidence="9">Protein translocase subunit SecE</fullName>
    </recommendedName>
</protein>
<dbReference type="EMBL" id="JAAGSC010000025">
    <property type="protein sequence ID" value="NDY94360.1"/>
    <property type="molecule type" value="Genomic_DNA"/>
</dbReference>
<dbReference type="PRINTS" id="PR01650">
    <property type="entry name" value="SECETRNLCASE"/>
</dbReference>
<accession>A0A845UX01</accession>
<evidence type="ECO:0000256" key="9">
    <source>
        <dbReference type="HAMAP-Rule" id="MF_00422"/>
    </source>
</evidence>
<comment type="subunit">
    <text evidence="9">Component of the Sec protein translocase complex. Heterotrimer consisting of SecY, SecE and SecG subunits. The heterotrimers can form oligomers, although 1 heterotrimer is thought to be able to translocate proteins. Interacts with the ribosome. Interacts with SecDF, and other proteins may be involved. Interacts with SecA.</text>
</comment>
<organism evidence="10 11">
    <name type="scientific">Wenzhouxiangella limi</name>
    <dbReference type="NCBI Taxonomy" id="2707351"/>
    <lineage>
        <taxon>Bacteria</taxon>
        <taxon>Pseudomonadati</taxon>
        <taxon>Pseudomonadota</taxon>
        <taxon>Gammaproteobacteria</taxon>
        <taxon>Chromatiales</taxon>
        <taxon>Wenzhouxiangellaceae</taxon>
        <taxon>Wenzhouxiangella</taxon>
    </lineage>
</organism>
<keyword evidence="6 9" id="KW-1133">Transmembrane helix</keyword>
<evidence type="ECO:0000256" key="3">
    <source>
        <dbReference type="ARBA" id="ARBA00022475"/>
    </source>
</evidence>
<reference evidence="10 11" key="1">
    <citation type="submission" date="2020-02" db="EMBL/GenBank/DDBJ databases">
        <authorList>
            <person name="Zhang X.-Y."/>
        </authorList>
    </citation>
    <scope>NUCLEOTIDE SEQUENCE [LARGE SCALE GENOMIC DNA]</scope>
    <source>
        <strain evidence="10 11">C33</strain>
    </source>
</reference>
<dbReference type="GO" id="GO:0065002">
    <property type="term" value="P:intracellular protein transmembrane transport"/>
    <property type="evidence" value="ECO:0007669"/>
    <property type="project" value="UniProtKB-UniRule"/>
</dbReference>
<evidence type="ECO:0000256" key="2">
    <source>
        <dbReference type="ARBA" id="ARBA00022448"/>
    </source>
</evidence>
<dbReference type="InterPro" id="IPR001901">
    <property type="entry name" value="Translocase_SecE/Sec61-g"/>
</dbReference>
<evidence type="ECO:0000313" key="10">
    <source>
        <dbReference type="EMBL" id="NDY94360.1"/>
    </source>
</evidence>
<keyword evidence="11" id="KW-1185">Reference proteome</keyword>
<comment type="caution">
    <text evidence="10">The sequence shown here is derived from an EMBL/GenBank/DDBJ whole genome shotgun (WGS) entry which is preliminary data.</text>
</comment>
<gene>
    <name evidence="9 10" type="primary">secE</name>
    <name evidence="10" type="ORF">G3I74_01265</name>
</gene>
<keyword evidence="2 9" id="KW-0813">Transport</keyword>
<sequence length="125" mass="13871">MAAEKTSPRDTMFWAAGLFVLLAGVVGFFQFAGEVMTLFRVLGLLVAVLVAALIVGRTERGREMFGFVREADVERRKVVWPTRQETLQTTLMVLVITIIVAILLFFMDSLFGWMVRRLIGAAGGS</sequence>
<keyword evidence="8 9" id="KW-0472">Membrane</keyword>
<comment type="function">
    <text evidence="9">Essential subunit of the Sec protein translocation channel SecYEG. Clamps together the 2 halves of SecY. May contact the channel plug during translocation.</text>
</comment>
<dbReference type="HAMAP" id="MF_00422">
    <property type="entry name" value="SecE"/>
    <property type="match status" value="1"/>
</dbReference>
<evidence type="ECO:0000256" key="5">
    <source>
        <dbReference type="ARBA" id="ARBA00022927"/>
    </source>
</evidence>
<name>A0A845UX01_9GAMM</name>
<evidence type="ECO:0000256" key="6">
    <source>
        <dbReference type="ARBA" id="ARBA00022989"/>
    </source>
</evidence>
<evidence type="ECO:0000256" key="1">
    <source>
        <dbReference type="ARBA" id="ARBA00004370"/>
    </source>
</evidence>
<feature type="transmembrane region" description="Helical" evidence="9">
    <location>
        <begin position="12"/>
        <end position="32"/>
    </location>
</feature>
<comment type="subcellular location">
    <subcellularLocation>
        <location evidence="1">Membrane</location>
    </subcellularLocation>
</comment>
<keyword evidence="5 9" id="KW-0653">Protein transport</keyword>
<comment type="similarity">
    <text evidence="9">Belongs to the SecE/SEC61-gamma family.</text>
</comment>